<reference evidence="1" key="2">
    <citation type="submission" date="2016-06" db="EMBL/GenBank/DDBJ databases">
        <title>The genome of a short-lived fish provides insights into sex chromosome evolution and the genetic control of aging.</title>
        <authorList>
            <person name="Reichwald K."/>
            <person name="Felder M."/>
            <person name="Petzold A."/>
            <person name="Koch P."/>
            <person name="Groth M."/>
            <person name="Platzer M."/>
        </authorList>
    </citation>
    <scope>NUCLEOTIDE SEQUENCE</scope>
    <source>
        <tissue evidence="1">Brain</tissue>
    </source>
</reference>
<dbReference type="AlphaFoldDB" id="A0A1A7XC70"/>
<organism evidence="1">
    <name type="scientific">Iconisemion striatum</name>
    <dbReference type="NCBI Taxonomy" id="60296"/>
    <lineage>
        <taxon>Eukaryota</taxon>
        <taxon>Metazoa</taxon>
        <taxon>Chordata</taxon>
        <taxon>Craniata</taxon>
        <taxon>Vertebrata</taxon>
        <taxon>Euteleostomi</taxon>
        <taxon>Actinopterygii</taxon>
        <taxon>Neopterygii</taxon>
        <taxon>Teleostei</taxon>
        <taxon>Neoteleostei</taxon>
        <taxon>Acanthomorphata</taxon>
        <taxon>Ovalentaria</taxon>
        <taxon>Atherinomorphae</taxon>
        <taxon>Cyprinodontiformes</taxon>
        <taxon>Nothobranchiidae</taxon>
        <taxon>Iconisemion</taxon>
    </lineage>
</organism>
<dbReference type="GO" id="GO:0006508">
    <property type="term" value="P:proteolysis"/>
    <property type="evidence" value="ECO:0007669"/>
    <property type="project" value="UniProtKB-KW"/>
</dbReference>
<dbReference type="EMBL" id="HADW01014055">
    <property type="protein sequence ID" value="SBP15455.1"/>
    <property type="molecule type" value="Transcribed_RNA"/>
</dbReference>
<feature type="non-terminal residue" evidence="1">
    <location>
        <position position="75"/>
    </location>
</feature>
<accession>A0A1A7XC70</accession>
<reference evidence="1" key="1">
    <citation type="submission" date="2016-05" db="EMBL/GenBank/DDBJ databases">
        <authorList>
            <person name="Lavstsen T."/>
            <person name="Jespersen J.S."/>
        </authorList>
    </citation>
    <scope>NUCLEOTIDE SEQUENCE</scope>
    <source>
        <tissue evidence="1">Brain</tissue>
    </source>
</reference>
<keyword evidence="1" id="KW-0645">Protease</keyword>
<feature type="non-terminal residue" evidence="1">
    <location>
        <position position="1"/>
    </location>
</feature>
<keyword evidence="1" id="KW-0378">Hydrolase</keyword>
<protein>
    <submittedName>
        <fullName evidence="1">Ulp1 protease family, C-terminal catalytic domain</fullName>
    </submittedName>
</protein>
<sequence>SRTVLREYAIGLVGSITRGAVPARCRSAAAQYRPLKAAENRHSCVKRLSCLRSSTRRETYFPGQLRAISPSRKSL</sequence>
<evidence type="ECO:0000313" key="1">
    <source>
        <dbReference type="EMBL" id="SBP15455.1"/>
    </source>
</evidence>
<dbReference type="GO" id="GO:0008233">
    <property type="term" value="F:peptidase activity"/>
    <property type="evidence" value="ECO:0007669"/>
    <property type="project" value="UniProtKB-KW"/>
</dbReference>
<proteinExistence type="predicted"/>
<name>A0A1A7XC70_9TELE</name>
<gene>
    <name evidence="1" type="primary">Nfu_g_1_010794</name>
</gene>